<organism evidence="5 6">
    <name type="scientific">Symbiodinium microadriaticum</name>
    <name type="common">Dinoflagellate</name>
    <name type="synonym">Zooxanthella microadriatica</name>
    <dbReference type="NCBI Taxonomy" id="2951"/>
    <lineage>
        <taxon>Eukaryota</taxon>
        <taxon>Sar</taxon>
        <taxon>Alveolata</taxon>
        <taxon>Dinophyceae</taxon>
        <taxon>Suessiales</taxon>
        <taxon>Symbiodiniaceae</taxon>
        <taxon>Symbiodinium</taxon>
    </lineage>
</organism>
<feature type="compositionally biased region" description="Basic and acidic residues" evidence="4">
    <location>
        <begin position="1116"/>
        <end position="1136"/>
    </location>
</feature>
<dbReference type="InterPro" id="IPR001525">
    <property type="entry name" value="C5_MeTfrase"/>
</dbReference>
<dbReference type="SUPFAM" id="SSF53335">
    <property type="entry name" value="S-adenosyl-L-methionine-dependent methyltransferases"/>
    <property type="match status" value="1"/>
</dbReference>
<proteinExistence type="predicted"/>
<feature type="coiled-coil region" evidence="3">
    <location>
        <begin position="875"/>
        <end position="923"/>
    </location>
</feature>
<dbReference type="EMBL" id="LSRX01002158">
    <property type="protein sequence ID" value="OLP76047.1"/>
    <property type="molecule type" value="Genomic_DNA"/>
</dbReference>
<dbReference type="Gene3D" id="3.40.50.150">
    <property type="entry name" value="Vaccinia Virus protein VP39"/>
    <property type="match status" value="1"/>
</dbReference>
<evidence type="ECO:0000313" key="6">
    <source>
        <dbReference type="Proteomes" id="UP000186817"/>
    </source>
</evidence>
<keyword evidence="1 5" id="KW-0489">Methyltransferase</keyword>
<feature type="region of interest" description="Disordered" evidence="4">
    <location>
        <begin position="478"/>
        <end position="525"/>
    </location>
</feature>
<evidence type="ECO:0000256" key="4">
    <source>
        <dbReference type="SAM" id="MobiDB-lite"/>
    </source>
</evidence>
<gene>
    <name evidence="5" type="primary">mthTIM</name>
    <name evidence="5" type="ORF">AK812_SmicGene44069</name>
</gene>
<evidence type="ECO:0000256" key="2">
    <source>
        <dbReference type="ARBA" id="ARBA00022679"/>
    </source>
</evidence>
<name>A0A1Q9BZE7_SYMMI</name>
<comment type="caution">
    <text evidence="5">The sequence shown here is derived from an EMBL/GenBank/DDBJ whole genome shotgun (WGS) entry which is preliminary data.</text>
</comment>
<evidence type="ECO:0000256" key="1">
    <source>
        <dbReference type="ARBA" id="ARBA00022603"/>
    </source>
</evidence>
<dbReference type="OrthoDB" id="410976at2759"/>
<keyword evidence="6" id="KW-1185">Reference proteome</keyword>
<feature type="compositionally biased region" description="Acidic residues" evidence="4">
    <location>
        <begin position="1355"/>
        <end position="1364"/>
    </location>
</feature>
<keyword evidence="3" id="KW-0175">Coiled coil</keyword>
<dbReference type="Pfam" id="PF00145">
    <property type="entry name" value="DNA_methylase"/>
    <property type="match status" value="1"/>
</dbReference>
<feature type="region of interest" description="Disordered" evidence="4">
    <location>
        <begin position="1048"/>
        <end position="1136"/>
    </location>
</feature>
<feature type="compositionally biased region" description="Polar residues" evidence="4">
    <location>
        <begin position="478"/>
        <end position="496"/>
    </location>
</feature>
<sequence length="1364" mass="150784">MEGACGAAEEAGPATAAARLGWTQLRQQLWELGAVFRKRKHVPLVSEPCVGLSPFKTWVEQSFEPLPGDLHRHPVVNCYDTDSGLLGHWKDFPGAHIGPGHSITDVPLDKLEDSEGLVAGPPCQPFSPAGQRHGTSDARSVPFESCVDWVVELGTRGCLVWFLLENSNTFQGHPYCDEVIDHLKCCLPWFYLDVRVEDSVDWGPMRRRRTFIRGLRLDCLPRGFHGPLPVVEVNQLGHGKPVTLESLLQKGLPPTDPSMLSVGMQRNLRRYKDMASQSEEQGRLRVACAELDRDPKNVYGPRVEFDKTSSLRTSGPALFLLSLDDLQQSWDRQELHRMLSIPERFLLMGHPAETATAFESRAAAKRASGNGMHTLVMACLVAPMLLLADQAGVAPEGRPTPAATMEQLWDMAYEDLRATGSMGRVHRKQKVCSPRSRPTAAKRNVLRKATAATGELIHSPRRAAAVAARAATGELIHSPTSTATAAKRNVQTTANPKQEADGKRRRLWGKTSISSKEGKPWADAGVSPESLSIVPLIVQPQLPPESSSIVPSIVQPQLPPESSSIVPEECSGTERVLNKQIAQAKALAAKKAKDGELNAHDEDLLNKCQTAADLKKQLGKMSKEEQYEWYKSEKKSHRQDGGSSVSKKRTFATAVGVVEDTRRTAMRNSEQDRWWLEKDWVAREMTLGLVKNYEEGRAKFLKRCQDDDTESKQLRGCWMLKEFGGVLGELAQEHGVSGTLRQRMDVTDQSELAVCQEQTAQRLKKAAERLATEKAMLDQGMENATVPGLHVARDLDQLKQEEAERDQRWMETVLEKQRSDQEKAKEKEKKKPVRAVLFLQIKNAHAREEAMLASAHGKQQESYIALREETQAMMADEDEETKKQFQSTMEAIEKDLHTLLASIPELAAKRKIKEEQMATAEDDDELLTYLKEATEACKKGLGDYQPLKEVGDVVYLTLRSDGSDLPICGWVVELVGDDVIVATKANAVKNVKQKASASSGDSSSSAFVRVPKETVVLSLPEEWSGLKTKDLPVLGVCQLAWKKMTATDLESSEVEAPTATKAKPKKTSLPRHLAGLRELYQVPDDADDDDDDEDDTDDELVEGRLATGFLPPGRGAKRDKPKKERPNKTEKTGLREAVLKSLAAGEDASSLLPMVMMTLLLDKDEEKSSRSRKARSSNDLLGGSGSDSPDDDDGGLKTKGLRAVTTLHRLHEQIQKRPKKVCEIFEREVIEEMGIVPGQAWTLRDFVKKQNWGRFKGLMRCAMMDVAVYELLRAGKADAAAAQTVQNLKAKTQAVLQGGDWTTAWLLTGLPDPLVRKGWAGSKEEMTIVSGYVDALHKLKKKVREAQGSGAAHGEDDDPSSSKK</sequence>
<keyword evidence="2" id="KW-0808">Transferase</keyword>
<protein>
    <submittedName>
        <fullName evidence="5">Modification methylase MthTI</fullName>
    </submittedName>
</protein>
<accession>A0A1Q9BZE7</accession>
<feature type="region of interest" description="Disordered" evidence="4">
    <location>
        <begin position="547"/>
        <end position="569"/>
    </location>
</feature>
<dbReference type="InterPro" id="IPR029063">
    <property type="entry name" value="SAM-dependent_MTases_sf"/>
</dbReference>
<feature type="compositionally biased region" description="Acidic residues" evidence="4">
    <location>
        <begin position="1084"/>
        <end position="1100"/>
    </location>
</feature>
<dbReference type="Gene3D" id="3.90.120.10">
    <property type="entry name" value="DNA Methylase, subunit A, domain 2"/>
    <property type="match status" value="1"/>
</dbReference>
<evidence type="ECO:0000313" key="5">
    <source>
        <dbReference type="EMBL" id="OLP76047.1"/>
    </source>
</evidence>
<dbReference type="Proteomes" id="UP000186817">
    <property type="component" value="Unassembled WGS sequence"/>
</dbReference>
<dbReference type="GO" id="GO:0008168">
    <property type="term" value="F:methyltransferase activity"/>
    <property type="evidence" value="ECO:0007669"/>
    <property type="project" value="UniProtKB-KW"/>
</dbReference>
<reference evidence="5 6" key="1">
    <citation type="submission" date="2016-02" db="EMBL/GenBank/DDBJ databases">
        <title>Genome analysis of coral dinoflagellate symbionts highlights evolutionary adaptations to a symbiotic lifestyle.</title>
        <authorList>
            <person name="Aranda M."/>
            <person name="Li Y."/>
            <person name="Liew Y.J."/>
            <person name="Baumgarten S."/>
            <person name="Simakov O."/>
            <person name="Wilson M."/>
            <person name="Piel J."/>
            <person name="Ashoor H."/>
            <person name="Bougouffa S."/>
            <person name="Bajic V.B."/>
            <person name="Ryu T."/>
            <person name="Ravasi T."/>
            <person name="Bayer T."/>
            <person name="Micklem G."/>
            <person name="Kim H."/>
            <person name="Bhak J."/>
            <person name="Lajeunesse T.C."/>
            <person name="Voolstra C.R."/>
        </authorList>
    </citation>
    <scope>NUCLEOTIDE SEQUENCE [LARGE SCALE GENOMIC DNA]</scope>
    <source>
        <strain evidence="5 6">CCMP2467</strain>
    </source>
</reference>
<feature type="region of interest" description="Disordered" evidence="4">
    <location>
        <begin position="1344"/>
        <end position="1364"/>
    </location>
</feature>
<feature type="region of interest" description="Disordered" evidence="4">
    <location>
        <begin position="1163"/>
        <end position="1198"/>
    </location>
</feature>
<feature type="compositionally biased region" description="Low complexity" evidence="4">
    <location>
        <begin position="547"/>
        <end position="556"/>
    </location>
</feature>
<evidence type="ECO:0000256" key="3">
    <source>
        <dbReference type="SAM" id="Coils"/>
    </source>
</evidence>
<dbReference type="GO" id="GO:0032259">
    <property type="term" value="P:methylation"/>
    <property type="evidence" value="ECO:0007669"/>
    <property type="project" value="UniProtKB-KW"/>
</dbReference>